<dbReference type="Gene3D" id="2.170.120.20">
    <property type="entry name" value="Ribosomal protein L25, beta domain"/>
    <property type="match status" value="1"/>
</dbReference>
<dbReference type="GO" id="GO:0008097">
    <property type="term" value="F:5S rRNA binding"/>
    <property type="evidence" value="ECO:0007669"/>
    <property type="project" value="InterPro"/>
</dbReference>
<evidence type="ECO:0000256" key="3">
    <source>
        <dbReference type="ARBA" id="ARBA00022980"/>
    </source>
</evidence>
<evidence type="ECO:0000256" key="4">
    <source>
        <dbReference type="ARBA" id="ARBA00023274"/>
    </source>
</evidence>
<dbReference type="KEGG" id="bpg:Bathy13g01030"/>
<keyword evidence="3 8" id="KW-0689">Ribosomal protein</keyword>
<dbReference type="InterPro" id="IPR020930">
    <property type="entry name" value="Ribosomal_uL5_bac-type"/>
</dbReference>
<feature type="domain" description="Large ribosomal subunit protein bL25 beta" evidence="7">
    <location>
        <begin position="199"/>
        <end position="281"/>
    </location>
</feature>
<dbReference type="InterPro" id="IPR020056">
    <property type="entry name" value="Rbsml_bL25/Gln-tRNA_synth_N"/>
</dbReference>
<sequence length="287" mass="31624">MAAPPGGSFAGAVVALLRLSRTSLLREGGGNGARGFSSSSLHLLREQQQQQEEEEDKEFGGGGEFTKSNEEERRNSAADSSSSSDTNTNNKILRLIAHDREKAGRLSANRARKDGFIPCAVFKQGEIEKTSEVCAVSEREVEKLLRKFTKYGLRTKLIDIVLDDGKRTVKAIPQQIQMHAYKNQVNNITFMRVDPETIVKVPIPVKVTGQDDCPGTKLGAFVSHTRKTIKVKCRSDQIPEAFFVDVSNMNVKDNVKIANLDIPEGVVICEHDLETPIVKMAGKLKKS</sequence>
<dbReference type="InterPro" id="IPR037121">
    <property type="entry name" value="Ribosomal_bL25_C"/>
</dbReference>
<keyword evidence="4" id="KW-0687">Ribonucleoprotein</keyword>
<dbReference type="STRING" id="41875.K8EMZ7"/>
<evidence type="ECO:0000256" key="1">
    <source>
        <dbReference type="ARBA" id="ARBA00022730"/>
    </source>
</evidence>
<keyword evidence="1" id="KW-0699">rRNA-binding</keyword>
<dbReference type="InterPro" id="IPR029751">
    <property type="entry name" value="Ribosomal_L25_dom"/>
</dbReference>
<dbReference type="InterPro" id="IPR011035">
    <property type="entry name" value="Ribosomal_bL25/Gln-tRNA_synth"/>
</dbReference>
<dbReference type="OrthoDB" id="498485at2759"/>
<dbReference type="CDD" id="cd00495">
    <property type="entry name" value="Ribosomal_L25_TL5_CTC"/>
    <property type="match status" value="1"/>
</dbReference>
<feature type="compositionally biased region" description="Basic and acidic residues" evidence="5">
    <location>
        <begin position="67"/>
        <end position="76"/>
    </location>
</feature>
<dbReference type="RefSeq" id="XP_007509546.1">
    <property type="nucleotide sequence ID" value="XM_007509484.1"/>
</dbReference>
<keyword evidence="2" id="KW-0694">RNA-binding</keyword>
<dbReference type="GO" id="GO:0006412">
    <property type="term" value="P:translation"/>
    <property type="evidence" value="ECO:0007669"/>
    <property type="project" value="InterPro"/>
</dbReference>
<dbReference type="InterPro" id="IPR020057">
    <property type="entry name" value="Ribosomal_bL25_b-dom"/>
</dbReference>
<gene>
    <name evidence="8" type="ordered locus">Bathy13g01030</name>
</gene>
<dbReference type="Pfam" id="PF14693">
    <property type="entry name" value="Ribosomal_TL5_C"/>
    <property type="match status" value="1"/>
</dbReference>
<name>K8EMZ7_9CHLO</name>
<accession>K8EMZ7</accession>
<dbReference type="GeneID" id="19012038"/>
<dbReference type="eggNOG" id="ENOG502QPTI">
    <property type="taxonomic scope" value="Eukaryota"/>
</dbReference>
<feature type="region of interest" description="Disordered" evidence="5">
    <location>
        <begin position="27"/>
        <end position="90"/>
    </location>
</feature>
<feature type="domain" description="Large ribosomal subunit protein bL25 L25" evidence="6">
    <location>
        <begin position="97"/>
        <end position="190"/>
    </location>
</feature>
<dbReference type="SUPFAM" id="SSF50715">
    <property type="entry name" value="Ribosomal protein L25-like"/>
    <property type="match status" value="1"/>
</dbReference>
<dbReference type="Proteomes" id="UP000198341">
    <property type="component" value="Chromosome 13"/>
</dbReference>
<proteinExistence type="inferred from homology"/>
<evidence type="ECO:0000259" key="7">
    <source>
        <dbReference type="Pfam" id="PF14693"/>
    </source>
</evidence>
<protein>
    <submittedName>
        <fullName evidence="8">50S ribosomal protein L25/general stress protein Ctc</fullName>
    </submittedName>
</protein>
<evidence type="ECO:0000256" key="5">
    <source>
        <dbReference type="SAM" id="MobiDB-lite"/>
    </source>
</evidence>
<evidence type="ECO:0000313" key="9">
    <source>
        <dbReference type="Proteomes" id="UP000198341"/>
    </source>
</evidence>
<dbReference type="Pfam" id="PF01386">
    <property type="entry name" value="Ribosomal_L25p"/>
    <property type="match status" value="1"/>
</dbReference>
<feature type="compositionally biased region" description="Low complexity" evidence="5">
    <location>
        <begin position="77"/>
        <end position="90"/>
    </location>
</feature>
<evidence type="ECO:0000313" key="8">
    <source>
        <dbReference type="EMBL" id="CCO19349.1"/>
    </source>
</evidence>
<evidence type="ECO:0000256" key="2">
    <source>
        <dbReference type="ARBA" id="ARBA00022884"/>
    </source>
</evidence>
<organism evidence="8 9">
    <name type="scientific">Bathycoccus prasinos</name>
    <dbReference type="NCBI Taxonomy" id="41875"/>
    <lineage>
        <taxon>Eukaryota</taxon>
        <taxon>Viridiplantae</taxon>
        <taxon>Chlorophyta</taxon>
        <taxon>Mamiellophyceae</taxon>
        <taxon>Mamiellales</taxon>
        <taxon>Bathycoccaceae</taxon>
        <taxon>Bathycoccus</taxon>
    </lineage>
</organism>
<dbReference type="PANTHER" id="PTHR33284">
    <property type="entry name" value="RIBOSOMAL PROTEIN L25/GLN-TRNA SYNTHETASE, ANTI-CODON-BINDING DOMAIN-CONTAINING PROTEIN"/>
    <property type="match status" value="1"/>
</dbReference>
<dbReference type="InterPro" id="IPR001021">
    <property type="entry name" value="Ribosomal_bL25_long"/>
</dbReference>
<dbReference type="NCBIfam" id="TIGR00731">
    <property type="entry name" value="bL25_bact_ctc"/>
    <property type="match status" value="1"/>
</dbReference>
<dbReference type="Gene3D" id="2.40.240.10">
    <property type="entry name" value="Ribosomal Protein L25, Chain P"/>
    <property type="match status" value="1"/>
</dbReference>
<dbReference type="GO" id="GO:0022625">
    <property type="term" value="C:cytosolic large ribosomal subunit"/>
    <property type="evidence" value="ECO:0007669"/>
    <property type="project" value="TreeGrafter"/>
</dbReference>
<reference evidence="8 9" key="1">
    <citation type="submission" date="2011-10" db="EMBL/GenBank/DDBJ databases">
        <authorList>
            <person name="Genoscope - CEA"/>
        </authorList>
    </citation>
    <scope>NUCLEOTIDE SEQUENCE [LARGE SCALE GENOMIC DNA]</scope>
    <source>
        <strain evidence="8 9">RCC 1105</strain>
    </source>
</reference>
<dbReference type="HAMAP" id="MF_01334">
    <property type="entry name" value="Ribosomal_bL25_CTC"/>
    <property type="match status" value="1"/>
</dbReference>
<evidence type="ECO:0000259" key="6">
    <source>
        <dbReference type="Pfam" id="PF01386"/>
    </source>
</evidence>
<dbReference type="PANTHER" id="PTHR33284:SF1">
    <property type="entry name" value="RIBOSOMAL PROTEIN L25_GLN-TRNA SYNTHETASE, ANTI-CODON-BINDING DOMAIN-CONTAINING PROTEIN"/>
    <property type="match status" value="1"/>
</dbReference>
<dbReference type="AlphaFoldDB" id="K8EMZ7"/>
<dbReference type="EMBL" id="FO082266">
    <property type="protein sequence ID" value="CCO19349.1"/>
    <property type="molecule type" value="Genomic_DNA"/>
</dbReference>
<dbReference type="GO" id="GO:0003735">
    <property type="term" value="F:structural constituent of ribosome"/>
    <property type="evidence" value="ECO:0007669"/>
    <property type="project" value="InterPro"/>
</dbReference>
<keyword evidence="9" id="KW-1185">Reference proteome</keyword>